<feature type="transmembrane region" description="Helical" evidence="6">
    <location>
        <begin position="54"/>
        <end position="74"/>
    </location>
</feature>
<keyword evidence="8" id="KW-1185">Reference proteome</keyword>
<comment type="caution">
    <text evidence="7">The sequence shown here is derived from an EMBL/GenBank/DDBJ whole genome shotgun (WGS) entry which is preliminary data.</text>
</comment>
<dbReference type="Proteomes" id="UP001500954">
    <property type="component" value="Unassembled WGS sequence"/>
</dbReference>
<keyword evidence="3 6" id="KW-0812">Transmembrane</keyword>
<comment type="subcellular location">
    <subcellularLocation>
        <location evidence="1">Cell membrane</location>
        <topology evidence="1">Multi-pass membrane protein</topology>
    </subcellularLocation>
</comment>
<feature type="transmembrane region" description="Helical" evidence="6">
    <location>
        <begin position="86"/>
        <end position="102"/>
    </location>
</feature>
<reference evidence="8" key="1">
    <citation type="journal article" date="2019" name="Int. J. Syst. Evol. Microbiol.">
        <title>The Global Catalogue of Microorganisms (GCM) 10K type strain sequencing project: providing services to taxonomists for standard genome sequencing and annotation.</title>
        <authorList>
            <consortium name="The Broad Institute Genomics Platform"/>
            <consortium name="The Broad Institute Genome Sequencing Center for Infectious Disease"/>
            <person name="Wu L."/>
            <person name="Ma J."/>
        </authorList>
    </citation>
    <scope>NUCLEOTIDE SEQUENCE [LARGE SCALE GENOMIC DNA]</scope>
    <source>
        <strain evidence="8">JCM 17111</strain>
    </source>
</reference>
<evidence type="ECO:0000256" key="5">
    <source>
        <dbReference type="ARBA" id="ARBA00023136"/>
    </source>
</evidence>
<evidence type="ECO:0000256" key="1">
    <source>
        <dbReference type="ARBA" id="ARBA00004651"/>
    </source>
</evidence>
<evidence type="ECO:0000256" key="6">
    <source>
        <dbReference type="SAM" id="Phobius"/>
    </source>
</evidence>
<evidence type="ECO:0000313" key="7">
    <source>
        <dbReference type="EMBL" id="GAA3568856.1"/>
    </source>
</evidence>
<evidence type="ECO:0000313" key="8">
    <source>
        <dbReference type="Proteomes" id="UP001500954"/>
    </source>
</evidence>
<evidence type="ECO:0000256" key="4">
    <source>
        <dbReference type="ARBA" id="ARBA00022989"/>
    </source>
</evidence>
<keyword evidence="4 6" id="KW-1133">Transmembrane helix</keyword>
<dbReference type="InterPro" id="IPR020948">
    <property type="entry name" value="P_starv_induced_PsiE-like"/>
</dbReference>
<keyword evidence="2" id="KW-1003">Cell membrane</keyword>
<evidence type="ECO:0000256" key="2">
    <source>
        <dbReference type="ARBA" id="ARBA00022475"/>
    </source>
</evidence>
<evidence type="ECO:0008006" key="9">
    <source>
        <dbReference type="Google" id="ProtNLM"/>
    </source>
</evidence>
<organism evidence="7 8">
    <name type="scientific">Snuella lapsa</name>
    <dbReference type="NCBI Taxonomy" id="870481"/>
    <lineage>
        <taxon>Bacteria</taxon>
        <taxon>Pseudomonadati</taxon>
        <taxon>Bacteroidota</taxon>
        <taxon>Flavobacteriia</taxon>
        <taxon>Flavobacteriales</taxon>
        <taxon>Flavobacteriaceae</taxon>
        <taxon>Snuella</taxon>
    </lineage>
</organism>
<dbReference type="Pfam" id="PF06146">
    <property type="entry name" value="PsiE"/>
    <property type="match status" value="1"/>
</dbReference>
<feature type="transmembrane region" description="Helical" evidence="6">
    <location>
        <begin position="20"/>
        <end position="42"/>
    </location>
</feature>
<dbReference type="EMBL" id="BAABCY010000050">
    <property type="protein sequence ID" value="GAA3568856.1"/>
    <property type="molecule type" value="Genomic_DNA"/>
</dbReference>
<keyword evidence="5 6" id="KW-0472">Membrane</keyword>
<protein>
    <recommendedName>
        <fullName evidence="9">Protein PsiE</fullName>
    </recommendedName>
</protein>
<name>A0ABP6XKQ2_9FLAO</name>
<evidence type="ECO:0000256" key="3">
    <source>
        <dbReference type="ARBA" id="ARBA00022692"/>
    </source>
</evidence>
<accession>A0ABP6XKQ2</accession>
<gene>
    <name evidence="7" type="ORF">GCM10022395_18290</name>
</gene>
<sequence>MLNNSSIFDFSQTNVKKENLFIVHVQGLVAGVLLITIIIELIQSLLIYLKTSQHALQLTILYQIALIAVVRHLFIIDFEHANGQSILGLALLIFVLGALSFVNRPKIIQRIINSKKDEK</sequence>
<proteinExistence type="predicted"/>